<feature type="transmembrane region" description="Helical" evidence="6">
    <location>
        <begin position="176"/>
        <end position="196"/>
    </location>
</feature>
<proteinExistence type="predicted"/>
<feature type="transmembrane region" description="Helical" evidence="6">
    <location>
        <begin position="252"/>
        <end position="270"/>
    </location>
</feature>
<evidence type="ECO:0000256" key="4">
    <source>
        <dbReference type="ARBA" id="ARBA00022989"/>
    </source>
</evidence>
<dbReference type="InterPro" id="IPR003474">
    <property type="entry name" value="Glcn_transporter"/>
</dbReference>
<keyword evidence="5 6" id="KW-0472">Membrane</keyword>
<evidence type="ECO:0000313" key="8">
    <source>
        <dbReference type="EMBL" id="SDX77115.1"/>
    </source>
</evidence>
<feature type="domain" description="Citrate transporter-like" evidence="7">
    <location>
        <begin position="13"/>
        <end position="374"/>
    </location>
</feature>
<feature type="transmembrane region" description="Helical" evidence="6">
    <location>
        <begin position="406"/>
        <end position="426"/>
    </location>
</feature>
<keyword evidence="3 6" id="KW-0812">Transmembrane</keyword>
<feature type="transmembrane region" description="Helical" evidence="6">
    <location>
        <begin position="377"/>
        <end position="394"/>
    </location>
</feature>
<evidence type="ECO:0000256" key="5">
    <source>
        <dbReference type="ARBA" id="ARBA00023136"/>
    </source>
</evidence>
<evidence type="ECO:0000256" key="3">
    <source>
        <dbReference type="ARBA" id="ARBA00022692"/>
    </source>
</evidence>
<keyword evidence="4 6" id="KW-1133">Transmembrane helix</keyword>
<protein>
    <submittedName>
        <fullName evidence="8">Citrate-Mg2+:H+ or citrate-Ca2+:H+ symporter, CitMHS family</fullName>
    </submittedName>
</protein>
<evidence type="ECO:0000256" key="6">
    <source>
        <dbReference type="SAM" id="Phobius"/>
    </source>
</evidence>
<dbReference type="PANTHER" id="PTHR30354">
    <property type="entry name" value="GNT FAMILY GLUCONATE TRANSPORTER"/>
    <property type="match status" value="1"/>
</dbReference>
<feature type="transmembrane region" description="Helical" evidence="6">
    <location>
        <begin position="282"/>
        <end position="301"/>
    </location>
</feature>
<evidence type="ECO:0000259" key="7">
    <source>
        <dbReference type="Pfam" id="PF03600"/>
    </source>
</evidence>
<sequence>MAWVGFGMVLVFMALILSKRLSAIVALILVPVVFGLALGLGPQLGEMVMGGMVKVAPTAMMLMFAILFFAVMFDAGLFEPAIRRIMRMVGNDPLRITLGTAALSALISLDGDGSTTVLVVVSAFLPVYLRMGMNPLILAVMLLLTNTVINVVPWGGPTARAASALHLDAMDVFTGLLPTIGIGLAYAFVAAWWLGLRERKRLGWTPGGAGMASAHLVREPKPSHRPRLFWINLALTLGLVASMGLGLGPLPVLMMVALALALVINYPRLQDQKERIAAHSESVLNVIALIFAAGAFTGILSGSGMVDGMSQAFLGVLPEGAGPYMSVITALAGIPFTFFMSNDAFFFGILPILGGAGAQYGVDPLHIARASVLGQPVHALSPLLAASYLLSGLLQREVGDLQRYCLGWALGSSAVLILSALATGAIS</sequence>
<evidence type="ECO:0000256" key="2">
    <source>
        <dbReference type="ARBA" id="ARBA00022448"/>
    </source>
</evidence>
<dbReference type="AlphaFoldDB" id="A0A1H3EEQ5"/>
<gene>
    <name evidence="8" type="ORF">SAMN05216287_3681</name>
</gene>
<dbReference type="GO" id="GO:0005886">
    <property type="term" value="C:plasma membrane"/>
    <property type="evidence" value="ECO:0007669"/>
    <property type="project" value="TreeGrafter"/>
</dbReference>
<feature type="transmembrane region" description="Helical" evidence="6">
    <location>
        <begin position="321"/>
        <end position="339"/>
    </location>
</feature>
<feature type="transmembrane region" description="Helical" evidence="6">
    <location>
        <begin position="136"/>
        <end position="156"/>
    </location>
</feature>
<dbReference type="PANTHER" id="PTHR30354:SF26">
    <property type="entry name" value="TRANSPORTER, PUTATIVE-RELATED"/>
    <property type="match status" value="1"/>
</dbReference>
<dbReference type="Proteomes" id="UP000243778">
    <property type="component" value="Unassembled WGS sequence"/>
</dbReference>
<dbReference type="NCBIfam" id="TIGR00784">
    <property type="entry name" value="citMHS"/>
    <property type="match status" value="1"/>
</dbReference>
<keyword evidence="9" id="KW-1185">Reference proteome</keyword>
<dbReference type="InterPro" id="IPR014738">
    <property type="entry name" value="Citrate_transporter"/>
</dbReference>
<feature type="transmembrane region" description="Helical" evidence="6">
    <location>
        <begin position="60"/>
        <end position="78"/>
    </location>
</feature>
<accession>A0A1H3EEQ5</accession>
<dbReference type="GO" id="GO:0015128">
    <property type="term" value="F:gluconate transmembrane transporter activity"/>
    <property type="evidence" value="ECO:0007669"/>
    <property type="project" value="InterPro"/>
</dbReference>
<dbReference type="OrthoDB" id="5329450at2"/>
<dbReference type="STRING" id="1007099.SAMN05216287_3681"/>
<feature type="transmembrane region" description="Helical" evidence="6">
    <location>
        <begin position="228"/>
        <end position="246"/>
    </location>
</feature>
<reference evidence="9" key="1">
    <citation type="submission" date="2016-10" db="EMBL/GenBank/DDBJ databases">
        <authorList>
            <person name="Varghese N."/>
            <person name="Submissions S."/>
        </authorList>
    </citation>
    <scope>NUCLEOTIDE SEQUENCE [LARGE SCALE GENOMIC DNA]</scope>
    <source>
        <strain evidence="9">NRRL B-59562</strain>
    </source>
</reference>
<feature type="transmembrane region" description="Helical" evidence="6">
    <location>
        <begin position="21"/>
        <end position="40"/>
    </location>
</feature>
<dbReference type="GO" id="GO:0015137">
    <property type="term" value="F:citrate transmembrane transporter activity"/>
    <property type="evidence" value="ECO:0007669"/>
    <property type="project" value="InterPro"/>
</dbReference>
<feature type="transmembrane region" description="Helical" evidence="6">
    <location>
        <begin position="344"/>
        <end position="362"/>
    </location>
</feature>
<name>A0A1H3EEQ5_9PSED</name>
<evidence type="ECO:0000313" key="9">
    <source>
        <dbReference type="Proteomes" id="UP000243778"/>
    </source>
</evidence>
<dbReference type="Pfam" id="PF03600">
    <property type="entry name" value="CitMHS"/>
    <property type="match status" value="1"/>
</dbReference>
<dbReference type="InterPro" id="IPR004680">
    <property type="entry name" value="Cit_transptr-like_dom"/>
</dbReference>
<comment type="subcellular location">
    <subcellularLocation>
        <location evidence="1">Membrane</location>
        <topology evidence="1">Multi-pass membrane protein</topology>
    </subcellularLocation>
</comment>
<keyword evidence="2" id="KW-0813">Transport</keyword>
<dbReference type="RefSeq" id="WP_090231107.1">
    <property type="nucleotide sequence ID" value="NZ_FNNU01000006.1"/>
</dbReference>
<evidence type="ECO:0000256" key="1">
    <source>
        <dbReference type="ARBA" id="ARBA00004141"/>
    </source>
</evidence>
<dbReference type="EMBL" id="FNNU01000006">
    <property type="protein sequence ID" value="SDX77115.1"/>
    <property type="molecule type" value="Genomic_DNA"/>
</dbReference>
<organism evidence="8 9">
    <name type="scientific">Pseudomonas kuykendallii</name>
    <dbReference type="NCBI Taxonomy" id="1007099"/>
    <lineage>
        <taxon>Bacteria</taxon>
        <taxon>Pseudomonadati</taxon>
        <taxon>Pseudomonadota</taxon>
        <taxon>Gammaproteobacteria</taxon>
        <taxon>Pseudomonadales</taxon>
        <taxon>Pseudomonadaceae</taxon>
        <taxon>Pseudomonas</taxon>
    </lineage>
</organism>